<dbReference type="PANTHER" id="PTHR12149:SF8">
    <property type="entry name" value="PROTEIN-RIBULOSAMINE 3-KINASE"/>
    <property type="match status" value="1"/>
</dbReference>
<organism evidence="4 5">
    <name type="scientific">Aquimarina brevivitae</name>
    <dbReference type="NCBI Taxonomy" id="323412"/>
    <lineage>
        <taxon>Bacteria</taxon>
        <taxon>Pseudomonadati</taxon>
        <taxon>Bacteroidota</taxon>
        <taxon>Flavobacteriia</taxon>
        <taxon>Flavobacteriales</taxon>
        <taxon>Flavobacteriaceae</taxon>
        <taxon>Aquimarina</taxon>
    </lineage>
</organism>
<dbReference type="PROSITE" id="PS50011">
    <property type="entry name" value="PROTEIN_KINASE_DOM"/>
    <property type="match status" value="1"/>
</dbReference>
<accession>A0A4Q7NZ46</accession>
<gene>
    <name evidence="4" type="ORF">EV197_2904</name>
</gene>
<dbReference type="SUPFAM" id="SSF56112">
    <property type="entry name" value="Protein kinase-like (PK-like)"/>
    <property type="match status" value="1"/>
</dbReference>
<keyword evidence="2" id="KW-0418">Kinase</keyword>
<evidence type="ECO:0000256" key="1">
    <source>
        <dbReference type="ARBA" id="ARBA00009460"/>
    </source>
</evidence>
<dbReference type="AlphaFoldDB" id="A0A4Q7NZ46"/>
<dbReference type="GO" id="GO:0005524">
    <property type="term" value="F:ATP binding"/>
    <property type="evidence" value="ECO:0007669"/>
    <property type="project" value="InterPro"/>
</dbReference>
<dbReference type="Gene3D" id="3.30.200.20">
    <property type="entry name" value="Phosphorylase Kinase, domain 1"/>
    <property type="match status" value="1"/>
</dbReference>
<dbReference type="OrthoDB" id="5291879at2"/>
<keyword evidence="2" id="KW-0808">Transferase</keyword>
<name>A0A4Q7NZ46_9FLAO</name>
<dbReference type="InterPro" id="IPR000719">
    <property type="entry name" value="Prot_kinase_dom"/>
</dbReference>
<evidence type="ECO:0000313" key="4">
    <source>
        <dbReference type="EMBL" id="RZS92268.1"/>
    </source>
</evidence>
<dbReference type="PIRSF" id="PIRSF006221">
    <property type="entry name" value="Ketosamine-3-kinase"/>
    <property type="match status" value="1"/>
</dbReference>
<evidence type="ECO:0000313" key="5">
    <source>
        <dbReference type="Proteomes" id="UP000292262"/>
    </source>
</evidence>
<dbReference type="GO" id="GO:0004672">
    <property type="term" value="F:protein kinase activity"/>
    <property type="evidence" value="ECO:0007669"/>
    <property type="project" value="InterPro"/>
</dbReference>
<dbReference type="PANTHER" id="PTHR12149">
    <property type="entry name" value="FRUCTOSAMINE 3 KINASE-RELATED PROTEIN"/>
    <property type="match status" value="1"/>
</dbReference>
<reference evidence="4 5" key="1">
    <citation type="submission" date="2019-02" db="EMBL/GenBank/DDBJ databases">
        <title>Genomic Encyclopedia of Type Strains, Phase IV (KMG-IV): sequencing the most valuable type-strain genomes for metagenomic binning, comparative biology and taxonomic classification.</title>
        <authorList>
            <person name="Goeker M."/>
        </authorList>
    </citation>
    <scope>NUCLEOTIDE SEQUENCE [LARGE SCALE GENOMIC DNA]</scope>
    <source>
        <strain evidence="4 5">DSM 17196</strain>
    </source>
</reference>
<dbReference type="Gene3D" id="3.90.1200.10">
    <property type="match status" value="1"/>
</dbReference>
<dbReference type="EMBL" id="SGXE01000004">
    <property type="protein sequence ID" value="RZS92268.1"/>
    <property type="molecule type" value="Genomic_DNA"/>
</dbReference>
<dbReference type="InterPro" id="IPR011009">
    <property type="entry name" value="Kinase-like_dom_sf"/>
</dbReference>
<feature type="domain" description="Protein kinase" evidence="3">
    <location>
        <begin position="18"/>
        <end position="283"/>
    </location>
</feature>
<protein>
    <recommendedName>
        <fullName evidence="3">Protein kinase domain-containing protein</fullName>
    </recommendedName>
</protein>
<dbReference type="InterPro" id="IPR016477">
    <property type="entry name" value="Fructo-/Ketosamine-3-kinase"/>
</dbReference>
<sequence length="283" mass="32424">MIDKVVLTHLEALFDQKVNSFQPLSGGDINEVFRLDIKDQRFVIKINNASRFPAMFEAETKGLQVLSNNSTFSIPEVLYEGVFEDQAYLVMPFIDSRSKAADFWEDFGLKLAALHKQTKPYFGLTHDNYIGSLPQYNSKEINAVNFYINQRIQPQIKLAQDSGFLFSGLASFYKNCSKIIPNEPSSLIHGDLWGGNYMVDQQGKPCLIDPAVAYAPREMDIAMMHLFGGFDPKVFHAYNEAFPLPSGWRDRLKLWQLYYLLVHLNIFGSSYFTSVREIIKNYQ</sequence>
<comment type="caution">
    <text evidence="4">The sequence shown here is derived from an EMBL/GenBank/DDBJ whole genome shotgun (WGS) entry which is preliminary data.</text>
</comment>
<proteinExistence type="inferred from homology"/>
<dbReference type="Pfam" id="PF03881">
    <property type="entry name" value="Fructosamin_kin"/>
    <property type="match status" value="1"/>
</dbReference>
<comment type="similarity">
    <text evidence="1 2">Belongs to the fructosamine kinase family.</text>
</comment>
<keyword evidence="5" id="KW-1185">Reference proteome</keyword>
<evidence type="ECO:0000259" key="3">
    <source>
        <dbReference type="PROSITE" id="PS50011"/>
    </source>
</evidence>
<dbReference type="RefSeq" id="WP_130287431.1">
    <property type="nucleotide sequence ID" value="NZ_SGXE01000004.1"/>
</dbReference>
<evidence type="ECO:0000256" key="2">
    <source>
        <dbReference type="PIRNR" id="PIRNR006221"/>
    </source>
</evidence>
<dbReference type="Proteomes" id="UP000292262">
    <property type="component" value="Unassembled WGS sequence"/>
</dbReference>